<name>D4ZMF5_SHEVD</name>
<protein>
    <submittedName>
        <fullName evidence="1">Uncharacterized protein</fullName>
    </submittedName>
</protein>
<evidence type="ECO:0000313" key="2">
    <source>
        <dbReference type="Proteomes" id="UP000002350"/>
    </source>
</evidence>
<dbReference type="AlphaFoldDB" id="D4ZMF5"/>
<sequence length="45" mass="5279">MSSSEFWLIKMGGNVVLRELDAYCEHLERKRRQGAANCHRWLDTA</sequence>
<dbReference type="KEGG" id="svo:SVI_2883"/>
<proteinExistence type="predicted"/>
<gene>
    <name evidence="1" type="ordered locus">SVI_2883</name>
</gene>
<dbReference type="EMBL" id="AP011177">
    <property type="protein sequence ID" value="BAJ02854.1"/>
    <property type="molecule type" value="Genomic_DNA"/>
</dbReference>
<dbReference type="HOGENOM" id="CLU_3205238_0_0_6"/>
<keyword evidence="2" id="KW-1185">Reference proteome</keyword>
<reference evidence="2" key="1">
    <citation type="journal article" date="2010" name="Mol. Biosyst.">
        <title>Complete genome sequence and comparative analysis of Shewanella violacea, a psychrophilic and piezophilic bacterium from deep sea floor sediments.</title>
        <authorList>
            <person name="Aono E."/>
            <person name="Baba T."/>
            <person name="Ara T."/>
            <person name="Nishi T."/>
            <person name="Nakamichi T."/>
            <person name="Inamoto E."/>
            <person name="Toyonaga H."/>
            <person name="Hasegawa M."/>
            <person name="Takai Y."/>
            <person name="Okumura Y."/>
            <person name="Baba M."/>
            <person name="Tomita M."/>
            <person name="Kato C."/>
            <person name="Oshima T."/>
            <person name="Nakasone K."/>
            <person name="Mori H."/>
        </authorList>
    </citation>
    <scope>NUCLEOTIDE SEQUENCE [LARGE SCALE GENOMIC DNA]</scope>
    <source>
        <strain evidence="2">JCM 10179 / CIP 106290 / LMG 19151 / DSS12</strain>
    </source>
</reference>
<evidence type="ECO:0000313" key="1">
    <source>
        <dbReference type="EMBL" id="BAJ02854.1"/>
    </source>
</evidence>
<accession>D4ZMF5</accession>
<organism evidence="1 2">
    <name type="scientific">Shewanella violacea (strain JCM 10179 / CIP 106290 / LMG 19151 / DSS12)</name>
    <dbReference type="NCBI Taxonomy" id="637905"/>
    <lineage>
        <taxon>Bacteria</taxon>
        <taxon>Pseudomonadati</taxon>
        <taxon>Pseudomonadota</taxon>
        <taxon>Gammaproteobacteria</taxon>
        <taxon>Alteromonadales</taxon>
        <taxon>Shewanellaceae</taxon>
        <taxon>Shewanella</taxon>
    </lineage>
</organism>
<dbReference type="Proteomes" id="UP000002350">
    <property type="component" value="Chromosome"/>
</dbReference>